<evidence type="ECO:0000256" key="2">
    <source>
        <dbReference type="ARBA" id="ARBA00022448"/>
    </source>
</evidence>
<keyword evidence="3" id="KW-1003">Cell membrane</keyword>
<keyword evidence="5 9" id="KW-0812">Transmembrane</keyword>
<dbReference type="PANTHER" id="PTHR35011:SF2">
    <property type="entry name" value="2,3-DIKETO-L-GULONATE TRAP TRANSPORTER SMALL PERMEASE PROTEIN YIAM"/>
    <property type="match status" value="1"/>
</dbReference>
<evidence type="ECO:0000259" key="10">
    <source>
        <dbReference type="Pfam" id="PF04290"/>
    </source>
</evidence>
<dbReference type="Proteomes" id="UP000295066">
    <property type="component" value="Unassembled WGS sequence"/>
</dbReference>
<evidence type="ECO:0000256" key="6">
    <source>
        <dbReference type="ARBA" id="ARBA00022989"/>
    </source>
</evidence>
<evidence type="ECO:0000256" key="7">
    <source>
        <dbReference type="ARBA" id="ARBA00023136"/>
    </source>
</evidence>
<reference evidence="11 12" key="1">
    <citation type="submission" date="2019-03" db="EMBL/GenBank/DDBJ databases">
        <title>Genomic Encyclopedia of Type Strains, Phase IV (KMG-IV): sequencing the most valuable type-strain genomes for metagenomic binning, comparative biology and taxonomic classification.</title>
        <authorList>
            <person name="Goeker M."/>
        </authorList>
    </citation>
    <scope>NUCLEOTIDE SEQUENCE [LARGE SCALE GENOMIC DNA]</scope>
    <source>
        <strain evidence="11 12">DSM 25964</strain>
    </source>
</reference>
<evidence type="ECO:0000256" key="4">
    <source>
        <dbReference type="ARBA" id="ARBA00022519"/>
    </source>
</evidence>
<comment type="similarity">
    <text evidence="8">Belongs to the TRAP transporter small permease family.</text>
</comment>
<protein>
    <submittedName>
        <fullName evidence="11">TRAP-type C4-dicarboxylate transport system permease small subunit</fullName>
    </submittedName>
</protein>
<comment type="subcellular location">
    <subcellularLocation>
        <location evidence="1">Cell inner membrane</location>
        <topology evidence="1">Multi-pass membrane protein</topology>
    </subcellularLocation>
</comment>
<dbReference type="GO" id="GO:0005886">
    <property type="term" value="C:plasma membrane"/>
    <property type="evidence" value="ECO:0007669"/>
    <property type="project" value="UniProtKB-SubCell"/>
</dbReference>
<dbReference type="EMBL" id="SORI01000002">
    <property type="protein sequence ID" value="TDY63124.1"/>
    <property type="molecule type" value="Genomic_DNA"/>
</dbReference>
<proteinExistence type="inferred from homology"/>
<dbReference type="RefSeq" id="WP_133955992.1">
    <property type="nucleotide sequence ID" value="NZ_SORI01000002.1"/>
</dbReference>
<dbReference type="GO" id="GO:0022857">
    <property type="term" value="F:transmembrane transporter activity"/>
    <property type="evidence" value="ECO:0007669"/>
    <property type="project" value="TreeGrafter"/>
</dbReference>
<dbReference type="PANTHER" id="PTHR35011">
    <property type="entry name" value="2,3-DIKETO-L-GULONATE TRAP TRANSPORTER SMALL PERMEASE PROTEIN YIAM"/>
    <property type="match status" value="1"/>
</dbReference>
<evidence type="ECO:0000256" key="5">
    <source>
        <dbReference type="ARBA" id="ARBA00022692"/>
    </source>
</evidence>
<feature type="transmembrane region" description="Helical" evidence="9">
    <location>
        <begin position="90"/>
        <end position="112"/>
    </location>
</feature>
<comment type="caution">
    <text evidence="11">The sequence shown here is derived from an EMBL/GenBank/DDBJ whole genome shotgun (WGS) entry which is preliminary data.</text>
</comment>
<feature type="transmembrane region" description="Helical" evidence="9">
    <location>
        <begin position="132"/>
        <end position="156"/>
    </location>
</feature>
<dbReference type="GO" id="GO:0015740">
    <property type="term" value="P:C4-dicarboxylate transport"/>
    <property type="evidence" value="ECO:0007669"/>
    <property type="project" value="TreeGrafter"/>
</dbReference>
<dbReference type="AlphaFoldDB" id="A0A4R8MCM8"/>
<feature type="transmembrane region" description="Helical" evidence="9">
    <location>
        <begin position="51"/>
        <end position="69"/>
    </location>
</feature>
<evidence type="ECO:0000256" key="9">
    <source>
        <dbReference type="SAM" id="Phobius"/>
    </source>
</evidence>
<accession>A0A4R8MCM8</accession>
<keyword evidence="12" id="KW-1185">Reference proteome</keyword>
<name>A0A4R8MCM8_9BACT</name>
<feature type="transmembrane region" description="Helical" evidence="9">
    <location>
        <begin position="12"/>
        <end position="39"/>
    </location>
</feature>
<dbReference type="InterPro" id="IPR007387">
    <property type="entry name" value="TRAP_DctQ"/>
</dbReference>
<organism evidence="11 12">
    <name type="scientific">Aminivibrio pyruvatiphilus</name>
    <dbReference type="NCBI Taxonomy" id="1005740"/>
    <lineage>
        <taxon>Bacteria</taxon>
        <taxon>Thermotogati</taxon>
        <taxon>Synergistota</taxon>
        <taxon>Synergistia</taxon>
        <taxon>Synergistales</taxon>
        <taxon>Aminobacteriaceae</taxon>
        <taxon>Aminivibrio</taxon>
    </lineage>
</organism>
<dbReference type="InterPro" id="IPR055348">
    <property type="entry name" value="DctQ"/>
</dbReference>
<keyword evidence="6 9" id="KW-1133">Transmembrane helix</keyword>
<keyword evidence="4" id="KW-0997">Cell inner membrane</keyword>
<keyword evidence="7 9" id="KW-0472">Membrane</keyword>
<evidence type="ECO:0000256" key="3">
    <source>
        <dbReference type="ARBA" id="ARBA00022475"/>
    </source>
</evidence>
<gene>
    <name evidence="11" type="ORF">C8D99_102105</name>
</gene>
<evidence type="ECO:0000256" key="1">
    <source>
        <dbReference type="ARBA" id="ARBA00004429"/>
    </source>
</evidence>
<evidence type="ECO:0000313" key="11">
    <source>
        <dbReference type="EMBL" id="TDY63124.1"/>
    </source>
</evidence>
<feature type="domain" description="Tripartite ATP-independent periplasmic transporters DctQ component" evidence="10">
    <location>
        <begin position="27"/>
        <end position="159"/>
    </location>
</feature>
<dbReference type="Pfam" id="PF04290">
    <property type="entry name" value="DctQ"/>
    <property type="match status" value="1"/>
</dbReference>
<sequence>MLKTVTYINDMLTRLLEVLITLLMTGMVVFIVMQVYFRYVLAQPLSWSEELAGYLFSGVFFFGAVLLYRESRHINMSLFVDSIKNPFVRQIIVIVAHLLSFLFLAIVVWYSYPMALQIIDFEVVSPSMEWLKMGHVFMIVPVASFLSLFMLLEVILKSIAQLKEIRQ</sequence>
<evidence type="ECO:0000256" key="8">
    <source>
        <dbReference type="ARBA" id="ARBA00038436"/>
    </source>
</evidence>
<dbReference type="OrthoDB" id="371317at2"/>
<evidence type="ECO:0000313" key="12">
    <source>
        <dbReference type="Proteomes" id="UP000295066"/>
    </source>
</evidence>
<keyword evidence="2" id="KW-0813">Transport</keyword>